<keyword evidence="3 9" id="KW-0963">Cytoplasm</keyword>
<comment type="catalytic activity">
    <reaction evidence="9 10">
        <text>UDP-N-acetyl-alpha-D-muramoyl-L-alanine + D-glutamate + ATP = UDP-N-acetyl-alpha-D-muramoyl-L-alanyl-D-glutamate + ADP + phosphate + H(+)</text>
        <dbReference type="Rhea" id="RHEA:16429"/>
        <dbReference type="ChEBI" id="CHEBI:15378"/>
        <dbReference type="ChEBI" id="CHEBI:29986"/>
        <dbReference type="ChEBI" id="CHEBI:30616"/>
        <dbReference type="ChEBI" id="CHEBI:43474"/>
        <dbReference type="ChEBI" id="CHEBI:83898"/>
        <dbReference type="ChEBI" id="CHEBI:83900"/>
        <dbReference type="ChEBI" id="CHEBI:456216"/>
        <dbReference type="EC" id="6.3.2.9"/>
    </reaction>
</comment>
<gene>
    <name evidence="9" type="primary">murD</name>
    <name evidence="13" type="ORF">AA15669_0018</name>
</gene>
<dbReference type="Gene3D" id="3.40.1190.10">
    <property type="entry name" value="Mur-like, catalytic domain"/>
    <property type="match status" value="1"/>
</dbReference>
<evidence type="ECO:0000256" key="6">
    <source>
        <dbReference type="ARBA" id="ARBA00022741"/>
    </source>
</evidence>
<keyword evidence="5 9" id="KW-0132">Cell division</keyword>
<accession>A0ABQ0NVT1</accession>
<feature type="domain" description="Mur ligase C-terminal" evidence="11">
    <location>
        <begin position="279"/>
        <end position="392"/>
    </location>
</feature>
<dbReference type="InterPro" id="IPR004101">
    <property type="entry name" value="Mur_ligase_C"/>
</dbReference>
<comment type="function">
    <text evidence="9 10">Cell wall formation. Catalyzes the addition of glutamate to the nucleotide precursor UDP-N-acetylmuramoyl-L-alanine (UMA).</text>
</comment>
<dbReference type="InterPro" id="IPR018109">
    <property type="entry name" value="Folylpolyglutamate_synth_CS"/>
</dbReference>
<dbReference type="EMBL" id="BAQD01000001">
    <property type="protein sequence ID" value="GBQ04522.1"/>
    <property type="molecule type" value="Genomic_DNA"/>
</dbReference>
<comment type="pathway">
    <text evidence="2 9 10">Cell wall biogenesis; peptidoglycan biosynthesis.</text>
</comment>
<keyword evidence="4 9" id="KW-0436">Ligase</keyword>
<evidence type="ECO:0000256" key="4">
    <source>
        <dbReference type="ARBA" id="ARBA00022598"/>
    </source>
</evidence>
<feature type="binding site" evidence="9">
    <location>
        <begin position="101"/>
        <end position="107"/>
    </location>
    <ligand>
        <name>ATP</name>
        <dbReference type="ChEBI" id="CHEBI:30616"/>
    </ligand>
</feature>
<evidence type="ECO:0000256" key="2">
    <source>
        <dbReference type="ARBA" id="ARBA00004752"/>
    </source>
</evidence>
<dbReference type="SUPFAM" id="SSF53623">
    <property type="entry name" value="MurD-like peptide ligases, catalytic domain"/>
    <property type="match status" value="1"/>
</dbReference>
<proteinExistence type="inferred from homology"/>
<evidence type="ECO:0000313" key="14">
    <source>
        <dbReference type="Proteomes" id="UP001062901"/>
    </source>
</evidence>
<evidence type="ECO:0000256" key="8">
    <source>
        <dbReference type="ARBA" id="ARBA00023306"/>
    </source>
</evidence>
<keyword evidence="6 9" id="KW-0547">Nucleotide-binding</keyword>
<evidence type="ECO:0000313" key="13">
    <source>
        <dbReference type="EMBL" id="GBQ04522.1"/>
    </source>
</evidence>
<reference evidence="13" key="1">
    <citation type="submission" date="2013-04" db="EMBL/GenBank/DDBJ databases">
        <title>The genome sequencing project of 58 acetic acid bacteria.</title>
        <authorList>
            <person name="Okamoto-Kainuma A."/>
            <person name="Ishikawa M."/>
            <person name="Umino S."/>
            <person name="Koizumi Y."/>
            <person name="Shiwa Y."/>
            <person name="Yoshikawa H."/>
            <person name="Matsutani M."/>
            <person name="Matsushita K."/>
        </authorList>
    </citation>
    <scope>NUCLEOTIDE SEQUENCE</scope>
    <source>
        <strain evidence="13">DSM 15669</strain>
    </source>
</reference>
<keyword evidence="9 10" id="KW-0133">Cell shape</keyword>
<dbReference type="InterPro" id="IPR005762">
    <property type="entry name" value="MurD"/>
</dbReference>
<evidence type="ECO:0000256" key="10">
    <source>
        <dbReference type="RuleBase" id="RU003664"/>
    </source>
</evidence>
<evidence type="ECO:0000259" key="12">
    <source>
        <dbReference type="Pfam" id="PF08245"/>
    </source>
</evidence>
<evidence type="ECO:0000256" key="7">
    <source>
        <dbReference type="ARBA" id="ARBA00022840"/>
    </source>
</evidence>
<keyword evidence="8 9" id="KW-0131">Cell cycle</keyword>
<dbReference type="HAMAP" id="MF_00639">
    <property type="entry name" value="MurD"/>
    <property type="match status" value="1"/>
</dbReference>
<evidence type="ECO:0000259" key="11">
    <source>
        <dbReference type="Pfam" id="PF02875"/>
    </source>
</evidence>
<organism evidence="13 14">
    <name type="scientific">Saccharibacter floricola DSM 15669</name>
    <dbReference type="NCBI Taxonomy" id="1123227"/>
    <lineage>
        <taxon>Bacteria</taxon>
        <taxon>Pseudomonadati</taxon>
        <taxon>Pseudomonadota</taxon>
        <taxon>Alphaproteobacteria</taxon>
        <taxon>Acetobacterales</taxon>
        <taxon>Acetobacteraceae</taxon>
        <taxon>Saccharibacter</taxon>
    </lineage>
</organism>
<keyword evidence="7 9" id="KW-0067">ATP-binding</keyword>
<feature type="domain" description="Mur ligase central" evidence="12">
    <location>
        <begin position="99"/>
        <end position="224"/>
    </location>
</feature>
<dbReference type="Gene3D" id="3.40.50.720">
    <property type="entry name" value="NAD(P)-binding Rossmann-like Domain"/>
    <property type="match status" value="1"/>
</dbReference>
<dbReference type="InterPro" id="IPR036615">
    <property type="entry name" value="Mur_ligase_C_dom_sf"/>
</dbReference>
<sequence length="421" mass="45283">MGRNGTAVVRALLDMGATVQAWDDTAPTLPEHPNLTLAPLTDLRAMDGLVLSPGIPHKLPSPHPVAVLARSQHVPIFSDAELLWQVARKAGSQARFVSVTGTNGKSTTTALLTHILTHASIPTAAGGNLGTASLALPPLGDDGVYIIEMSSYMLERLENFHACCSIMLNLTPDHLERHGDMEGYAQAKAHVFDHMTKDDLAILGEDAPWSRHLHTSLEARHIPTLILNATEALSPDDAPMLPGRHNAQNSAACRAAARFLGVDDAVITDAIRSFPGLAHRLQYVATVDGVAWINDSKATNAEASAHALAAYDRVIWIAGGTAKQGGIDSLAPVFSHIGYALLIGRDAPLLSETLKRHRIPHAIVHTLENAIPEAMKHARQLKIPTVLLSPSCASFDQFRSFEERGERFAQLVHAYQDGQKG</sequence>
<dbReference type="SUPFAM" id="SSF53244">
    <property type="entry name" value="MurD-like peptide ligases, peptide-binding domain"/>
    <property type="match status" value="1"/>
</dbReference>
<dbReference type="NCBIfam" id="TIGR01087">
    <property type="entry name" value="murD"/>
    <property type="match status" value="1"/>
</dbReference>
<dbReference type="InterPro" id="IPR013221">
    <property type="entry name" value="Mur_ligase_cen"/>
</dbReference>
<keyword evidence="9 10" id="KW-0573">Peptidoglycan synthesis</keyword>
<evidence type="ECO:0000256" key="1">
    <source>
        <dbReference type="ARBA" id="ARBA00004496"/>
    </source>
</evidence>
<dbReference type="EC" id="6.3.2.9" evidence="9 10"/>
<dbReference type="PANTHER" id="PTHR43692:SF1">
    <property type="entry name" value="UDP-N-ACETYLMURAMOYLALANINE--D-GLUTAMATE LIGASE"/>
    <property type="match status" value="1"/>
</dbReference>
<dbReference type="InterPro" id="IPR036565">
    <property type="entry name" value="Mur-like_cat_sf"/>
</dbReference>
<comment type="subcellular location">
    <subcellularLocation>
        <location evidence="1 9 10">Cytoplasm</location>
    </subcellularLocation>
</comment>
<name>A0ABQ0NVT1_9PROT</name>
<evidence type="ECO:0000256" key="9">
    <source>
        <dbReference type="HAMAP-Rule" id="MF_00639"/>
    </source>
</evidence>
<dbReference type="Proteomes" id="UP001062901">
    <property type="component" value="Unassembled WGS sequence"/>
</dbReference>
<keyword evidence="9 10" id="KW-0961">Cell wall biogenesis/degradation</keyword>
<comment type="similarity">
    <text evidence="9">Belongs to the MurCDEF family.</text>
</comment>
<dbReference type="Pfam" id="PF08245">
    <property type="entry name" value="Mur_ligase_M"/>
    <property type="match status" value="1"/>
</dbReference>
<dbReference type="PANTHER" id="PTHR43692">
    <property type="entry name" value="UDP-N-ACETYLMURAMOYLALANINE--D-GLUTAMATE LIGASE"/>
    <property type="match status" value="1"/>
</dbReference>
<comment type="caution">
    <text evidence="13">The sequence shown here is derived from an EMBL/GenBank/DDBJ whole genome shotgun (WGS) entry which is preliminary data.</text>
</comment>
<protein>
    <recommendedName>
        <fullName evidence="9 10">UDP-N-acetylmuramoylalanine--D-glutamate ligase</fullName>
        <ecNumber evidence="9 10">6.3.2.9</ecNumber>
    </recommendedName>
    <alternativeName>
        <fullName evidence="9">D-glutamic acid-adding enzyme</fullName>
    </alternativeName>
    <alternativeName>
        <fullName evidence="9">UDP-N-acetylmuramoyl-L-alanyl-D-glutamate synthetase</fullName>
    </alternativeName>
</protein>
<dbReference type="Pfam" id="PF02875">
    <property type="entry name" value="Mur_ligase_C"/>
    <property type="match status" value="1"/>
</dbReference>
<evidence type="ECO:0000256" key="5">
    <source>
        <dbReference type="ARBA" id="ARBA00022618"/>
    </source>
</evidence>
<dbReference type="PROSITE" id="PS01011">
    <property type="entry name" value="FOLYLPOLYGLU_SYNT_1"/>
    <property type="match status" value="1"/>
</dbReference>
<dbReference type="Gene3D" id="3.90.190.20">
    <property type="entry name" value="Mur ligase, C-terminal domain"/>
    <property type="match status" value="1"/>
</dbReference>
<keyword evidence="14" id="KW-1185">Reference proteome</keyword>
<evidence type="ECO:0000256" key="3">
    <source>
        <dbReference type="ARBA" id="ARBA00022490"/>
    </source>
</evidence>